<reference evidence="3 4" key="1">
    <citation type="submission" date="2024-05" db="EMBL/GenBank/DDBJ databases">
        <title>A draft genome resource for the thread blight pathogen Marasmius tenuissimus strain MS-2.</title>
        <authorList>
            <person name="Yulfo-Soto G.E."/>
            <person name="Baruah I.K."/>
            <person name="Amoako-Attah I."/>
            <person name="Bukari Y."/>
            <person name="Meinhardt L.W."/>
            <person name="Bailey B.A."/>
            <person name="Cohen S.P."/>
        </authorList>
    </citation>
    <scope>NUCLEOTIDE SEQUENCE [LARGE SCALE GENOMIC DNA]</scope>
    <source>
        <strain evidence="3 4">MS-2</strain>
    </source>
</reference>
<evidence type="ECO:0000256" key="1">
    <source>
        <dbReference type="SAM" id="MobiDB-lite"/>
    </source>
</evidence>
<comment type="caution">
    <text evidence="3">The sequence shown here is derived from an EMBL/GenBank/DDBJ whole genome shotgun (WGS) entry which is preliminary data.</text>
</comment>
<dbReference type="PROSITE" id="PS51257">
    <property type="entry name" value="PROKAR_LIPOPROTEIN"/>
    <property type="match status" value="1"/>
</dbReference>
<dbReference type="EMBL" id="JBBXMP010000129">
    <property type="protein sequence ID" value="KAL0061613.1"/>
    <property type="molecule type" value="Genomic_DNA"/>
</dbReference>
<name>A0ABR2ZJQ6_9AGAR</name>
<evidence type="ECO:0000313" key="4">
    <source>
        <dbReference type="Proteomes" id="UP001437256"/>
    </source>
</evidence>
<sequence>MARFNYLALVYVFLAACAVNVSQSAPVYLAERQSDEPTRVIISGRPSENKTGQAGNAGNQTGAVDLPGKPLEVKVETTSLQCNIARAVIITDLQDTAVLLEKIDTSNTTVAKAVSEAKEGVKTAGVAIQGILTALIAGETPPADGRNQTDKGLGIMLTSIKGLGSDDEDVKTTLLKIEDTIAAGDEVVATCR</sequence>
<feature type="chain" id="PRO_5045400225" evidence="2">
    <location>
        <begin position="25"/>
        <end position="192"/>
    </location>
</feature>
<evidence type="ECO:0000313" key="3">
    <source>
        <dbReference type="EMBL" id="KAL0061613.1"/>
    </source>
</evidence>
<feature type="region of interest" description="Disordered" evidence="1">
    <location>
        <begin position="42"/>
        <end position="65"/>
    </location>
</feature>
<organism evidence="3 4">
    <name type="scientific">Marasmius tenuissimus</name>
    <dbReference type="NCBI Taxonomy" id="585030"/>
    <lineage>
        <taxon>Eukaryota</taxon>
        <taxon>Fungi</taxon>
        <taxon>Dikarya</taxon>
        <taxon>Basidiomycota</taxon>
        <taxon>Agaricomycotina</taxon>
        <taxon>Agaricomycetes</taxon>
        <taxon>Agaricomycetidae</taxon>
        <taxon>Agaricales</taxon>
        <taxon>Marasmiineae</taxon>
        <taxon>Marasmiaceae</taxon>
        <taxon>Marasmius</taxon>
    </lineage>
</organism>
<keyword evidence="2" id="KW-0732">Signal</keyword>
<evidence type="ECO:0000256" key="2">
    <source>
        <dbReference type="SAM" id="SignalP"/>
    </source>
</evidence>
<accession>A0ABR2ZJQ6</accession>
<dbReference type="Proteomes" id="UP001437256">
    <property type="component" value="Unassembled WGS sequence"/>
</dbReference>
<feature type="compositionally biased region" description="Low complexity" evidence="1">
    <location>
        <begin position="51"/>
        <end position="63"/>
    </location>
</feature>
<protein>
    <submittedName>
        <fullName evidence="3">Uncharacterized protein</fullName>
    </submittedName>
</protein>
<proteinExistence type="predicted"/>
<keyword evidence="4" id="KW-1185">Reference proteome</keyword>
<gene>
    <name evidence="3" type="ORF">AAF712_011530</name>
</gene>
<feature type="signal peptide" evidence="2">
    <location>
        <begin position="1"/>
        <end position="24"/>
    </location>
</feature>